<feature type="domain" description="Glycosyl hydrolase family 13 catalytic" evidence="4">
    <location>
        <begin position="78"/>
        <end position="474"/>
    </location>
</feature>
<dbReference type="EMBL" id="JAPWTJ010001384">
    <property type="protein sequence ID" value="KAJ8972191.1"/>
    <property type="molecule type" value="Genomic_DNA"/>
</dbReference>
<dbReference type="CDD" id="cd11328">
    <property type="entry name" value="AmyAc_maltase"/>
    <property type="match status" value="1"/>
</dbReference>
<evidence type="ECO:0000259" key="4">
    <source>
        <dbReference type="SMART" id="SM00642"/>
    </source>
</evidence>
<evidence type="ECO:0000313" key="6">
    <source>
        <dbReference type="Proteomes" id="UP001162164"/>
    </source>
</evidence>
<dbReference type="InterPro" id="IPR045857">
    <property type="entry name" value="O16G_dom_2"/>
</dbReference>
<evidence type="ECO:0000256" key="1">
    <source>
        <dbReference type="ARBA" id="ARBA00001657"/>
    </source>
</evidence>
<dbReference type="InterPro" id="IPR017853">
    <property type="entry name" value="GH"/>
</dbReference>
<dbReference type="EC" id="3.2.1.20" evidence="2"/>
<reference evidence="5" key="1">
    <citation type="journal article" date="2023" name="Insect Mol. Biol.">
        <title>Genome sequencing provides insights into the evolution of gene families encoding plant cell wall-degrading enzymes in longhorned beetles.</title>
        <authorList>
            <person name="Shin N.R."/>
            <person name="Okamura Y."/>
            <person name="Kirsch R."/>
            <person name="Pauchet Y."/>
        </authorList>
    </citation>
    <scope>NUCLEOTIDE SEQUENCE</scope>
    <source>
        <strain evidence="5">MMC_N1</strain>
    </source>
</reference>
<feature type="non-terminal residue" evidence="5">
    <location>
        <position position="1"/>
    </location>
</feature>
<evidence type="ECO:0000313" key="5">
    <source>
        <dbReference type="EMBL" id="KAJ8972191.1"/>
    </source>
</evidence>
<name>A0ABQ9J2Y3_9CUCU</name>
<proteinExistence type="predicted"/>
<dbReference type="Gene3D" id="3.90.400.10">
    <property type="entry name" value="Oligo-1,6-glucosidase, Domain 2"/>
    <property type="match status" value="1"/>
</dbReference>
<dbReference type="Gene3D" id="3.20.20.80">
    <property type="entry name" value="Glycosidases"/>
    <property type="match status" value="1"/>
</dbReference>
<sequence>YSKSQNQCFDNSDSDVIREVEVVNILILSEMVPGGLVFFAVILAVNCDVVKVRNFNDFVFTSDAGEGKDWWETATIYQIYPRSFKDSNNDGIGDLKGIIEKLDYIRDLGVTAIWLSPIYKSPQADQGYDISDFRNIDDDYGTLEDFLNLVEEAHNRNIKVILDFVPNHTSDQHEWFLKSQNRTEGYEDYYVWEDGRKDENGTTTPPNNWISVFKYSAWTWNEQRQQYYLHQFLPQQPDLNYRSERVVKEMKDVLSFWLDTNNVDGARIDAIPHLVEVKNLTDEPLSNAEGYTDIDYEYLDHIYTKNQPETFQIVYDWRAHLDNITRTKNVSTRIFMTEAAADLEDVIKYYGSTDGSQLGAYFSFNFYFLGLTQDSTAEDVANIINEWLTNLPSIYKFNWLLGNHDNHRIASKVGTERVDGLNMLVSFLPGVQITYNGEEIGMENGNVTCEEGQDGSAIKDNCTHYESSSRDYERTPFQWDDSDNAGFTDGNSTWLPVSDKYTECNVASQLAAEKSHLKIYTQLQQIRSDLKDQDQIDVENPDGNKYLLHISRYNFVSSNVTNIYDYVFNVGSEAVEDVQLTNAAEQTTFKVVVSSINSTWNTGDIINGTSFTLQPYESLILTTPDSGAALLRSSILFYCLLAFLYIILDF</sequence>
<comment type="caution">
    <text evidence="5">The sequence shown here is derived from an EMBL/GenBank/DDBJ whole genome shotgun (WGS) entry which is preliminary data.</text>
</comment>
<organism evidence="5 6">
    <name type="scientific">Molorchus minor</name>
    <dbReference type="NCBI Taxonomy" id="1323400"/>
    <lineage>
        <taxon>Eukaryota</taxon>
        <taxon>Metazoa</taxon>
        <taxon>Ecdysozoa</taxon>
        <taxon>Arthropoda</taxon>
        <taxon>Hexapoda</taxon>
        <taxon>Insecta</taxon>
        <taxon>Pterygota</taxon>
        <taxon>Neoptera</taxon>
        <taxon>Endopterygota</taxon>
        <taxon>Coleoptera</taxon>
        <taxon>Polyphaga</taxon>
        <taxon>Cucujiformia</taxon>
        <taxon>Chrysomeloidea</taxon>
        <taxon>Cerambycidae</taxon>
        <taxon>Lamiinae</taxon>
        <taxon>Monochamini</taxon>
        <taxon>Molorchus</taxon>
    </lineage>
</organism>
<dbReference type="InterPro" id="IPR006047">
    <property type="entry name" value="GH13_cat_dom"/>
</dbReference>
<dbReference type="PANTHER" id="PTHR10357:SF179">
    <property type="entry name" value="NEUTRAL AND BASIC AMINO ACID TRANSPORT PROTEIN RBAT"/>
    <property type="match status" value="1"/>
</dbReference>
<keyword evidence="3" id="KW-1133">Transmembrane helix</keyword>
<keyword evidence="6" id="KW-1185">Reference proteome</keyword>
<evidence type="ECO:0000256" key="2">
    <source>
        <dbReference type="ARBA" id="ARBA00012741"/>
    </source>
</evidence>
<keyword evidence="3" id="KW-0812">Transmembrane</keyword>
<dbReference type="SMART" id="SM00642">
    <property type="entry name" value="Aamy"/>
    <property type="match status" value="1"/>
</dbReference>
<gene>
    <name evidence="5" type="ORF">NQ317_014336</name>
</gene>
<dbReference type="Pfam" id="PF00128">
    <property type="entry name" value="Alpha-amylase"/>
    <property type="match status" value="1"/>
</dbReference>
<evidence type="ECO:0000256" key="3">
    <source>
        <dbReference type="SAM" id="Phobius"/>
    </source>
</evidence>
<protein>
    <recommendedName>
        <fullName evidence="2">alpha-glucosidase</fullName>
        <ecNumber evidence="2">3.2.1.20</ecNumber>
    </recommendedName>
</protein>
<accession>A0ABQ9J2Y3</accession>
<dbReference type="Proteomes" id="UP001162164">
    <property type="component" value="Unassembled WGS sequence"/>
</dbReference>
<comment type="catalytic activity">
    <reaction evidence="1">
        <text>Hydrolysis of terminal, non-reducing (1-&gt;4)-linked alpha-D-glucose residues with release of alpha-D-glucose.</text>
        <dbReference type="EC" id="3.2.1.20"/>
    </reaction>
</comment>
<dbReference type="SUPFAM" id="SSF51445">
    <property type="entry name" value="(Trans)glycosidases"/>
    <property type="match status" value="1"/>
</dbReference>
<dbReference type="PANTHER" id="PTHR10357">
    <property type="entry name" value="ALPHA-AMYLASE FAMILY MEMBER"/>
    <property type="match status" value="1"/>
</dbReference>
<keyword evidence="3" id="KW-0472">Membrane</keyword>
<feature type="transmembrane region" description="Helical" evidence="3">
    <location>
        <begin position="629"/>
        <end position="648"/>
    </location>
</feature>